<dbReference type="EMBL" id="JAHEWS010000002">
    <property type="protein sequence ID" value="MBT1586592.1"/>
    <property type="molecule type" value="Genomic_DNA"/>
</dbReference>
<accession>A0ABS5VEZ6</accession>
<comment type="caution">
    <text evidence="1">The sequence shown here is derived from an EMBL/GenBank/DDBJ whole genome shotgun (WGS) entry which is preliminary data.</text>
</comment>
<evidence type="ECO:0000313" key="1">
    <source>
        <dbReference type="EMBL" id="MBT1586592.1"/>
    </source>
</evidence>
<name>A0ABS5VEZ6_9MICO</name>
<reference evidence="1 2" key="1">
    <citation type="submission" date="2021-05" db="EMBL/GenBank/DDBJ databases">
        <title>Whole genome sequence of Curtobacterium flaccumfaciens pv. flaccumfaciens strain CFBP 8819.</title>
        <authorList>
            <person name="Osdaghi E."/>
            <person name="Taghouti G."/>
            <person name="Portier P."/>
            <person name="Fazliarab A."/>
            <person name="Taghavi S.M."/>
            <person name="Briand M."/>
            <person name="Le-Saux M."/>
            <person name="Jacques M.-A."/>
        </authorList>
    </citation>
    <scope>NUCLEOTIDE SEQUENCE [LARGE SCALE GENOMIC DNA]</scope>
    <source>
        <strain evidence="1 2">CFBP 8819</strain>
    </source>
</reference>
<dbReference type="Proteomes" id="UP001519641">
    <property type="component" value="Unassembled WGS sequence"/>
</dbReference>
<sequence length="317" mass="34767">MDHEPISTVGLAQDPGRASAIRRAADAGTLIRVHRGTYVGSGEWASMTGRERHGMLVRSVLAGGMGSVVVSHRSAVAMLGLPWIGAFGERVTVTDPSRDRGQVKRSIQRIGSAGRRPSSVEVDGVPVTTLTETAVDVALREHPWRAIVVLDAVLRRGVERPAILETLGSRRARGHRRARELVEHADPLADSPGESITRWGAHVLGAPGPVLQQEFRHDGLLRDRVDLWFAEAGVIVEFDGRVKYDDPRRGRTAADALVDEKRREDRLRRRREVNGFARVMWSDAMPAGQLPRVLHDAGVPLGPNWGTAWRHAASRAL</sequence>
<evidence type="ECO:0000313" key="2">
    <source>
        <dbReference type="Proteomes" id="UP001519641"/>
    </source>
</evidence>
<protein>
    <recommendedName>
        <fullName evidence="3">Transcriptional regulator, AbiEi antitoxin, Type IV TA system</fullName>
    </recommendedName>
</protein>
<proteinExistence type="predicted"/>
<keyword evidence="2" id="KW-1185">Reference proteome</keyword>
<gene>
    <name evidence="1" type="ORF">KK097_02040</name>
</gene>
<evidence type="ECO:0008006" key="3">
    <source>
        <dbReference type="Google" id="ProtNLM"/>
    </source>
</evidence>
<dbReference type="RefSeq" id="WP_214543541.1">
    <property type="nucleotide sequence ID" value="NZ_JAHEWS010000002.1"/>
</dbReference>
<organism evidence="1 2">
    <name type="scientific">Curtobacterium aurantiacum</name>
    <dbReference type="NCBI Taxonomy" id="3236919"/>
    <lineage>
        <taxon>Bacteria</taxon>
        <taxon>Bacillati</taxon>
        <taxon>Actinomycetota</taxon>
        <taxon>Actinomycetes</taxon>
        <taxon>Micrococcales</taxon>
        <taxon>Microbacteriaceae</taxon>
        <taxon>Curtobacterium</taxon>
    </lineage>
</organism>